<dbReference type="EMBL" id="AUWU02000004">
    <property type="protein sequence ID" value="KAH0574465.1"/>
    <property type="molecule type" value="Genomic_DNA"/>
</dbReference>
<dbReference type="AlphaFoldDB" id="V6LMW4"/>
<reference evidence="1 2" key="1">
    <citation type="journal article" date="2014" name="PLoS Genet.">
        <title>The Genome of Spironucleus salmonicida Highlights a Fish Pathogen Adapted to Fluctuating Environments.</title>
        <authorList>
            <person name="Xu F."/>
            <person name="Jerlstrom-Hultqvist J."/>
            <person name="Einarsson E."/>
            <person name="Astvaldsson A."/>
            <person name="Svard S.G."/>
            <person name="Andersson J.O."/>
        </authorList>
    </citation>
    <scope>NUCLEOTIDE SEQUENCE</scope>
    <source>
        <strain evidence="2">ATCC 50377</strain>
    </source>
</reference>
<dbReference type="OrthoDB" id="26525at2759"/>
<evidence type="ECO:0000313" key="2">
    <source>
        <dbReference type="EMBL" id="KAH0574465.1"/>
    </source>
</evidence>
<dbReference type="EMBL" id="KI546085">
    <property type="protein sequence ID" value="EST46027.1"/>
    <property type="molecule type" value="Genomic_DNA"/>
</dbReference>
<evidence type="ECO:0000313" key="1">
    <source>
        <dbReference type="EMBL" id="EST46027.1"/>
    </source>
</evidence>
<protein>
    <submittedName>
        <fullName evidence="1">Dynein light chain</fullName>
    </submittedName>
</protein>
<evidence type="ECO:0000313" key="3">
    <source>
        <dbReference type="Proteomes" id="UP000018208"/>
    </source>
</evidence>
<proteinExistence type="predicted"/>
<gene>
    <name evidence="1" type="ORF">SS50377_14015</name>
    <name evidence="2" type="ORF">SS50377_24423</name>
</gene>
<dbReference type="InterPro" id="IPR011992">
    <property type="entry name" value="EF-hand-dom_pair"/>
</dbReference>
<dbReference type="Gene3D" id="1.10.238.10">
    <property type="entry name" value="EF-hand"/>
    <property type="match status" value="1"/>
</dbReference>
<name>V6LMW4_9EUKA</name>
<keyword evidence="3" id="KW-1185">Reference proteome</keyword>
<accession>V6LMW4</accession>
<reference evidence="2" key="2">
    <citation type="submission" date="2020-12" db="EMBL/GenBank/DDBJ databases">
        <title>New Spironucleus salmonicida genome in near-complete chromosomes.</title>
        <authorList>
            <person name="Xu F."/>
            <person name="Kurt Z."/>
            <person name="Jimenez-Gonzalez A."/>
            <person name="Astvaldsson A."/>
            <person name="Andersson J.O."/>
            <person name="Svard S.G."/>
        </authorList>
    </citation>
    <scope>NUCLEOTIDE SEQUENCE</scope>
    <source>
        <strain evidence="2">ATCC 50377</strain>
    </source>
</reference>
<dbReference type="SUPFAM" id="SSF47473">
    <property type="entry name" value="EF-hand"/>
    <property type="match status" value="1"/>
</dbReference>
<dbReference type="VEuPathDB" id="GiardiaDB:SS50377_24423"/>
<organism evidence="1">
    <name type="scientific">Spironucleus salmonicida</name>
    <dbReference type="NCBI Taxonomy" id="348837"/>
    <lineage>
        <taxon>Eukaryota</taxon>
        <taxon>Metamonada</taxon>
        <taxon>Diplomonadida</taxon>
        <taxon>Hexamitidae</taxon>
        <taxon>Hexamitinae</taxon>
        <taxon>Spironucleus</taxon>
    </lineage>
</organism>
<dbReference type="Proteomes" id="UP000018208">
    <property type="component" value="Unassembled WGS sequence"/>
</dbReference>
<sequence length="165" mass="19315">MNQNELNQLQLIFDSHDSKKQNSVDMWQLRKILKEYGIELSDDDLFSLLIDSEIINDGQLTFNNLVQLIQQLKRRNFDSEMDSEIHFSWIALGGNQDKSGYIQVNQFQSAVMQLGLNINVELILIKQTEKKQQLQMEGKKLFVPTQLDFEEYKTVVTESRNEILM</sequence>